<name>A0A838L578_9SPHN</name>
<keyword evidence="6" id="KW-1185">Reference proteome</keyword>
<evidence type="ECO:0000313" key="6">
    <source>
        <dbReference type="Proteomes" id="UP000570166"/>
    </source>
</evidence>
<dbReference type="EMBL" id="JACEIB010000003">
    <property type="protein sequence ID" value="MBA2933752.1"/>
    <property type="molecule type" value="Genomic_DNA"/>
</dbReference>
<dbReference type="RefSeq" id="WP_160363551.1">
    <property type="nucleotide sequence ID" value="NZ_JACEIB010000003.1"/>
</dbReference>
<comment type="caution">
    <text evidence="5">The sequence shown here is derived from an EMBL/GenBank/DDBJ whole genome shotgun (WGS) entry which is preliminary data.</text>
</comment>
<sequence>MDFQLSEDQEALVSALHSILQDHAELPQAERFGYSCFNAELQGILADSGFLSAAREIGPIEAALVTIETARLPVLVETAATGLVAPMVLGEAIEGPVALIDGKAMDKAHRNLPIARTALVDLGEDVAVLAIEPADVEPVESVLAFPYGRFRKAPDLAKARRLPGAGEALRQWWRVALAAEVAGAAQAAIAFTIDYVKQREVFGRPVGSFQSVQHRLVQCHAHAQSCYYLALRAAWSGDPVDADCAASFAQQGVQRLLFDLHQFHGGMGVTTEHLLHFWLYRIRALQAEAGGVHRIGLEIANRLWPDAPAAAQRMAQAG</sequence>
<dbReference type="Proteomes" id="UP000570166">
    <property type="component" value="Unassembled WGS sequence"/>
</dbReference>
<evidence type="ECO:0000259" key="4">
    <source>
        <dbReference type="Pfam" id="PF00441"/>
    </source>
</evidence>
<evidence type="ECO:0000256" key="1">
    <source>
        <dbReference type="ARBA" id="ARBA00022630"/>
    </source>
</evidence>
<dbReference type="GO" id="GO:0003995">
    <property type="term" value="F:acyl-CoA dehydrogenase activity"/>
    <property type="evidence" value="ECO:0007669"/>
    <property type="project" value="TreeGrafter"/>
</dbReference>
<evidence type="ECO:0000256" key="2">
    <source>
        <dbReference type="ARBA" id="ARBA00022827"/>
    </source>
</evidence>
<dbReference type="AlphaFoldDB" id="A0A838L578"/>
<accession>A0A838L578</accession>
<organism evidence="5 6">
    <name type="scientific">Sphingomonas chungangi</name>
    <dbReference type="NCBI Taxonomy" id="2683589"/>
    <lineage>
        <taxon>Bacteria</taxon>
        <taxon>Pseudomonadati</taxon>
        <taxon>Pseudomonadota</taxon>
        <taxon>Alphaproteobacteria</taxon>
        <taxon>Sphingomonadales</taxon>
        <taxon>Sphingomonadaceae</taxon>
        <taxon>Sphingomonas</taxon>
    </lineage>
</organism>
<reference evidence="5 6" key="1">
    <citation type="submission" date="2020-07" db="EMBL/GenBank/DDBJ databases">
        <authorList>
            <person name="Sun Q."/>
        </authorList>
    </citation>
    <scope>NUCLEOTIDE SEQUENCE [LARGE SCALE GENOMIC DNA]</scope>
    <source>
        <strain evidence="5 6">CGMCC 1.13654</strain>
    </source>
</reference>
<dbReference type="SUPFAM" id="SSF47203">
    <property type="entry name" value="Acyl-CoA dehydrogenase C-terminal domain-like"/>
    <property type="match status" value="1"/>
</dbReference>
<evidence type="ECO:0000256" key="3">
    <source>
        <dbReference type="ARBA" id="ARBA00023002"/>
    </source>
</evidence>
<keyword evidence="3" id="KW-0560">Oxidoreductase</keyword>
<dbReference type="Pfam" id="PF00441">
    <property type="entry name" value="Acyl-CoA_dh_1"/>
    <property type="match status" value="1"/>
</dbReference>
<evidence type="ECO:0000313" key="5">
    <source>
        <dbReference type="EMBL" id="MBA2933752.1"/>
    </source>
</evidence>
<feature type="domain" description="Acyl-CoA dehydrogenase/oxidase C-terminal" evidence="4">
    <location>
        <begin position="173"/>
        <end position="290"/>
    </location>
</feature>
<dbReference type="InterPro" id="IPR036250">
    <property type="entry name" value="AcylCo_DH-like_C"/>
</dbReference>
<proteinExistence type="predicted"/>
<dbReference type="InterPro" id="IPR009075">
    <property type="entry name" value="AcylCo_DH/oxidase_C"/>
</dbReference>
<protein>
    <recommendedName>
        <fullName evidence="4">Acyl-CoA dehydrogenase/oxidase C-terminal domain-containing protein</fullName>
    </recommendedName>
</protein>
<dbReference type="PANTHER" id="PTHR43884">
    <property type="entry name" value="ACYL-COA DEHYDROGENASE"/>
    <property type="match status" value="1"/>
</dbReference>
<keyword evidence="2" id="KW-0274">FAD</keyword>
<dbReference type="Gene3D" id="1.20.140.10">
    <property type="entry name" value="Butyryl-CoA Dehydrogenase, subunit A, domain 3"/>
    <property type="match status" value="1"/>
</dbReference>
<keyword evidence="1" id="KW-0285">Flavoprotein</keyword>
<dbReference type="PANTHER" id="PTHR43884:SF20">
    <property type="entry name" value="ACYL-COA DEHYDROGENASE FADE28"/>
    <property type="match status" value="1"/>
</dbReference>
<gene>
    <name evidence="5" type="ORF">HZF05_06525</name>
</gene>